<dbReference type="InterPro" id="IPR036743">
    <property type="entry name" value="ARPC5_sf"/>
</dbReference>
<dbReference type="Pfam" id="PF04699">
    <property type="entry name" value="P16-Arc"/>
    <property type="match status" value="1"/>
</dbReference>
<dbReference type="PANTHER" id="PTHR12644">
    <property type="entry name" value="ARP2/3 COMPLEX 16 KD SUBUNIT P16-ARC"/>
    <property type="match status" value="1"/>
</dbReference>
<protein>
    <recommendedName>
        <fullName evidence="5">Actin-related protein 2/3 complex subunit 5</fullName>
    </recommendedName>
</protein>
<dbReference type="AlphaFoldDB" id="A0AAD9T9G5"/>
<evidence type="ECO:0000256" key="5">
    <source>
        <dbReference type="RuleBase" id="RU004301"/>
    </source>
</evidence>
<dbReference type="EMBL" id="MU849119">
    <property type="protein sequence ID" value="KAK2631810.1"/>
    <property type="molecule type" value="Genomic_DNA"/>
</dbReference>
<proteinExistence type="inferred from homology"/>
<reference evidence="6 7" key="1">
    <citation type="journal article" date="2014" name="Nature">
        <title>The genome of Eucalyptus grandis.</title>
        <authorList>
            <person name="Myburg A.A."/>
            <person name="Grattapaglia D."/>
            <person name="Tuskan G.A."/>
            <person name="Hellsten U."/>
            <person name="Hayes R.D."/>
            <person name="Grimwood J."/>
            <person name="Jenkins J."/>
            <person name="Lindquist E."/>
            <person name="Tice H."/>
            <person name="Bauer D."/>
            <person name="Goodstein D.M."/>
            <person name="Dubchak I."/>
            <person name="Poliakov A."/>
            <person name="Mizrachi E."/>
            <person name="Kullan A.R."/>
            <person name="Hussey S.G."/>
            <person name="Pinard D."/>
            <person name="van der Merwe K."/>
            <person name="Singh P."/>
            <person name="van Jaarsveld I."/>
            <person name="Silva-Junior O.B."/>
            <person name="Togawa R.C."/>
            <person name="Pappas M.R."/>
            <person name="Faria D.A."/>
            <person name="Sansaloni C.P."/>
            <person name="Petroli C.D."/>
            <person name="Yang X."/>
            <person name="Ranjan P."/>
            <person name="Tschaplinski T.J."/>
            <person name="Ye C.Y."/>
            <person name="Li T."/>
            <person name="Sterck L."/>
            <person name="Vanneste K."/>
            <person name="Murat F."/>
            <person name="Soler M."/>
            <person name="Clemente H.S."/>
            <person name="Saidi N."/>
            <person name="Cassan-Wang H."/>
            <person name="Dunand C."/>
            <person name="Hefer C.A."/>
            <person name="Bornberg-Bauer E."/>
            <person name="Kersting A.R."/>
            <person name="Vining K."/>
            <person name="Amarasinghe V."/>
            <person name="Ranik M."/>
            <person name="Naithani S."/>
            <person name="Elser J."/>
            <person name="Boyd A.E."/>
            <person name="Liston A."/>
            <person name="Spatafora J.W."/>
            <person name="Dharmwardhana P."/>
            <person name="Raja R."/>
            <person name="Sullivan C."/>
            <person name="Romanel E."/>
            <person name="Alves-Ferreira M."/>
            <person name="Kulheim C."/>
            <person name="Foley W."/>
            <person name="Carocha V."/>
            <person name="Paiva J."/>
            <person name="Kudrna D."/>
            <person name="Brommonschenkel S.H."/>
            <person name="Pasquali G."/>
            <person name="Byrne M."/>
            <person name="Rigault P."/>
            <person name="Tibbits J."/>
            <person name="Spokevicius A."/>
            <person name="Jones R.C."/>
            <person name="Steane D.A."/>
            <person name="Vaillancourt R.E."/>
            <person name="Potts B.M."/>
            <person name="Joubert F."/>
            <person name="Barry K."/>
            <person name="Pappas G.J."/>
            <person name="Strauss S.H."/>
            <person name="Jaiswal P."/>
            <person name="Grima-Pettenati J."/>
            <person name="Salse J."/>
            <person name="Van de Peer Y."/>
            <person name="Rokhsar D.S."/>
            <person name="Schmutz J."/>
        </authorList>
    </citation>
    <scope>NUCLEOTIDE SEQUENCE [LARGE SCALE GENOMIC DNA]</scope>
    <source>
        <strain evidence="7">cv. BRASUZ1</strain>
        <tissue evidence="6">Leaf extractions</tissue>
    </source>
</reference>
<dbReference type="GO" id="GO:0034314">
    <property type="term" value="P:Arp2/3 complex-mediated actin nucleation"/>
    <property type="evidence" value="ECO:0007669"/>
    <property type="project" value="InterPro"/>
</dbReference>
<comment type="similarity">
    <text evidence="2 5">Belongs to the ARPC5 family.</text>
</comment>
<keyword evidence="7" id="KW-1185">Reference proteome</keyword>
<evidence type="ECO:0000256" key="4">
    <source>
        <dbReference type="ARBA" id="ARBA00023212"/>
    </source>
</evidence>
<keyword evidence="4 5" id="KW-0206">Cytoskeleton</keyword>
<gene>
    <name evidence="6" type="ORF">EUGRSUZ_L02413</name>
</gene>
<dbReference type="Proteomes" id="UP000030711">
    <property type="component" value="Unassembled WGS sequence"/>
</dbReference>
<evidence type="ECO:0000313" key="6">
    <source>
        <dbReference type="EMBL" id="KAK2631810.1"/>
    </source>
</evidence>
<evidence type="ECO:0000256" key="2">
    <source>
        <dbReference type="ARBA" id="ARBA00006084"/>
    </source>
</evidence>
<keyword evidence="3" id="KW-0963">Cytoplasm</keyword>
<dbReference type="GO" id="GO:0030833">
    <property type="term" value="P:regulation of actin filament polymerization"/>
    <property type="evidence" value="ECO:0007669"/>
    <property type="project" value="InterPro"/>
</dbReference>
<accession>A0AAD9T9G5</accession>
<organism evidence="6 7">
    <name type="scientific">Eucalyptus grandis</name>
    <name type="common">Flooded gum</name>
    <dbReference type="NCBI Taxonomy" id="71139"/>
    <lineage>
        <taxon>Eukaryota</taxon>
        <taxon>Viridiplantae</taxon>
        <taxon>Streptophyta</taxon>
        <taxon>Embryophyta</taxon>
        <taxon>Tracheophyta</taxon>
        <taxon>Spermatophyta</taxon>
        <taxon>Magnoliopsida</taxon>
        <taxon>eudicotyledons</taxon>
        <taxon>Gunneridae</taxon>
        <taxon>Pentapetalae</taxon>
        <taxon>rosids</taxon>
        <taxon>malvids</taxon>
        <taxon>Myrtales</taxon>
        <taxon>Myrtaceae</taxon>
        <taxon>Myrtoideae</taxon>
        <taxon>Eucalypteae</taxon>
        <taxon>Eucalyptus</taxon>
    </lineage>
</organism>
<comment type="function">
    <text evidence="5">Functions as component of the Arp2/3 complex which is involved in regulation of actin polymerization and together with an activating nucleation-promoting factor (NPF) mediates the formation of branched actin networks. Arp2/3 complex plays a critical role in the control of cell morphogenesis via the modulation of cell polarity development.</text>
</comment>
<dbReference type="InterPro" id="IPR006789">
    <property type="entry name" value="ARPC5"/>
</dbReference>
<dbReference type="SUPFAM" id="SSF69103">
    <property type="entry name" value="Arp2/3 complex 16 kDa subunit ARPC5"/>
    <property type="match status" value="1"/>
</dbReference>
<comment type="subcellular location">
    <subcellularLocation>
        <location evidence="1">Cytoplasm</location>
        <location evidence="1">Cytoskeleton</location>
    </subcellularLocation>
</comment>
<dbReference type="Gene3D" id="1.25.40.190">
    <property type="entry name" value="Actin-related protein 2/3 complex subunit 5"/>
    <property type="match status" value="1"/>
</dbReference>
<comment type="caution">
    <text evidence="6">The sequence shown here is derived from an EMBL/GenBank/DDBJ whole genome shotgun (WGS) entry which is preliminary data.</text>
</comment>
<name>A0AAD9T9G5_EUCGR</name>
<evidence type="ECO:0000313" key="7">
    <source>
        <dbReference type="Proteomes" id="UP000030711"/>
    </source>
</evidence>
<dbReference type="GO" id="GO:0005885">
    <property type="term" value="C:Arp2/3 protein complex"/>
    <property type="evidence" value="ECO:0007669"/>
    <property type="project" value="InterPro"/>
</dbReference>
<evidence type="ECO:0000256" key="1">
    <source>
        <dbReference type="ARBA" id="ARBA00004245"/>
    </source>
</evidence>
<evidence type="ECO:0000256" key="3">
    <source>
        <dbReference type="ARBA" id="ARBA00022490"/>
    </source>
</evidence>
<sequence>MQGSPCFFGWVFAACIGRSFRVVKSRSLQSANWIVVHRAIMAMKDLDALFSSLDPEYYNILMKYLYRGLSTGDRPTCDQCLRIHERLTERASLGCILRSLADTTNTV</sequence>